<dbReference type="AlphaFoldDB" id="A0AA41Q3R2"/>
<comment type="caution">
    <text evidence="3">The sequence shown here is derived from an EMBL/GenBank/DDBJ whole genome shotgun (WGS) entry which is preliminary data.</text>
</comment>
<dbReference type="Proteomes" id="UP001165378">
    <property type="component" value="Unassembled WGS sequence"/>
</dbReference>
<feature type="compositionally biased region" description="Pro residues" evidence="1">
    <location>
        <begin position="183"/>
        <end position="193"/>
    </location>
</feature>
<gene>
    <name evidence="3" type="ORF">LZ495_26130</name>
</gene>
<accession>A0AA41Q3R2</accession>
<reference evidence="3" key="1">
    <citation type="submission" date="2022-01" db="EMBL/GenBank/DDBJ databases">
        <title>Genome-Based Taxonomic Classification of the Phylum Actinobacteria.</title>
        <authorList>
            <person name="Gao Y."/>
        </authorList>
    </citation>
    <scope>NUCLEOTIDE SEQUENCE</scope>
    <source>
        <strain evidence="3">KLBMP 8922</strain>
    </source>
</reference>
<keyword evidence="4" id="KW-1185">Reference proteome</keyword>
<dbReference type="InterPro" id="IPR036365">
    <property type="entry name" value="PGBD-like_sf"/>
</dbReference>
<proteinExistence type="predicted"/>
<dbReference type="InterPro" id="IPR047763">
    <property type="entry name" value="PG_bind_dom_phiBT1-type"/>
</dbReference>
<protein>
    <submittedName>
        <fullName evidence="3">Peptidoglycan-binding protein</fullName>
    </submittedName>
</protein>
<dbReference type="InterPro" id="IPR036366">
    <property type="entry name" value="PGBDSf"/>
</dbReference>
<sequence>MSVSAAAVIAAARAEAGYREGYANGHWTNVQKYSPAVPGLGWSQGMAWCEVFMSWCFWRTGAGMLAPMTASCAHAVAWFKDRGRFSEYPAVGAQIFFGPGGGSHVGLVYAYDATYAYTVEGNTNATGSAEGDGVYLKKRLRRDTYVYGYGYPAYPGGIVTADPEWGGAVPNPAPRPEPEPVPKPEQPPGPPAFPGAAAFRLNASHPAVADLDRRLIAKGYTRHHDGNGYQAGPVFTIFTLRNVRDFQRAQGWYGTGADGYPGPETWRRLWN</sequence>
<evidence type="ECO:0000313" key="3">
    <source>
        <dbReference type="EMBL" id="MCF2530677.1"/>
    </source>
</evidence>
<dbReference type="EMBL" id="JAKFHA010000017">
    <property type="protein sequence ID" value="MCF2530677.1"/>
    <property type="molecule type" value="Genomic_DNA"/>
</dbReference>
<evidence type="ECO:0000313" key="4">
    <source>
        <dbReference type="Proteomes" id="UP001165378"/>
    </source>
</evidence>
<feature type="domain" description="Peptidoglycan binding-like" evidence="2">
    <location>
        <begin position="204"/>
        <end position="269"/>
    </location>
</feature>
<dbReference type="Gene3D" id="1.10.101.10">
    <property type="entry name" value="PGBD-like superfamily/PGBD"/>
    <property type="match status" value="1"/>
</dbReference>
<dbReference type="RefSeq" id="WP_235055334.1">
    <property type="nucleotide sequence ID" value="NZ_JAKFHA010000017.1"/>
</dbReference>
<dbReference type="InterPro" id="IPR002477">
    <property type="entry name" value="Peptidoglycan-bd-like"/>
</dbReference>
<dbReference type="Pfam" id="PF01471">
    <property type="entry name" value="PG_binding_1"/>
    <property type="match status" value="1"/>
</dbReference>
<dbReference type="SUPFAM" id="SSF47090">
    <property type="entry name" value="PGBD-like"/>
    <property type="match status" value="1"/>
</dbReference>
<dbReference type="NCBIfam" id="NF038080">
    <property type="entry name" value="PG_bind_siph"/>
    <property type="match status" value="1"/>
</dbReference>
<organism evidence="3 4">
    <name type="scientific">Yinghuangia soli</name>
    <dbReference type="NCBI Taxonomy" id="2908204"/>
    <lineage>
        <taxon>Bacteria</taxon>
        <taxon>Bacillati</taxon>
        <taxon>Actinomycetota</taxon>
        <taxon>Actinomycetes</taxon>
        <taxon>Kitasatosporales</taxon>
        <taxon>Streptomycetaceae</taxon>
        <taxon>Yinghuangia</taxon>
    </lineage>
</organism>
<feature type="region of interest" description="Disordered" evidence="1">
    <location>
        <begin position="165"/>
        <end position="197"/>
    </location>
</feature>
<evidence type="ECO:0000259" key="2">
    <source>
        <dbReference type="Pfam" id="PF01471"/>
    </source>
</evidence>
<evidence type="ECO:0000256" key="1">
    <source>
        <dbReference type="SAM" id="MobiDB-lite"/>
    </source>
</evidence>
<name>A0AA41Q3R2_9ACTN</name>